<dbReference type="Pfam" id="PF11716">
    <property type="entry name" value="MDMPI_N"/>
    <property type="match status" value="1"/>
</dbReference>
<accession>A0A7G9R4C8</accession>
<evidence type="ECO:0000313" key="2">
    <source>
        <dbReference type="EMBL" id="QNN50453.1"/>
    </source>
</evidence>
<dbReference type="SUPFAM" id="SSF109854">
    <property type="entry name" value="DinB/YfiT-like putative metalloenzymes"/>
    <property type="match status" value="1"/>
</dbReference>
<dbReference type="Gene3D" id="1.20.120.450">
    <property type="entry name" value="dinb family like domain"/>
    <property type="match status" value="1"/>
</dbReference>
<organism evidence="2 3">
    <name type="scientific">Phycicoccus endophyticus</name>
    <dbReference type="NCBI Taxonomy" id="1690220"/>
    <lineage>
        <taxon>Bacteria</taxon>
        <taxon>Bacillati</taxon>
        <taxon>Actinomycetota</taxon>
        <taxon>Actinomycetes</taxon>
        <taxon>Micrococcales</taxon>
        <taxon>Intrasporangiaceae</taxon>
        <taxon>Phycicoccus</taxon>
    </lineage>
</organism>
<feature type="domain" description="Mycothiol-dependent maleylpyruvate isomerase metal-binding" evidence="1">
    <location>
        <begin position="14"/>
        <end position="147"/>
    </location>
</feature>
<protein>
    <submittedName>
        <fullName evidence="2">Maleylpyruvate isomerase family mycothiol-dependent enzyme</fullName>
    </submittedName>
</protein>
<name>A0A7G9R4C8_9MICO</name>
<dbReference type="AlphaFoldDB" id="A0A7G9R4C8"/>
<reference evidence="2 3" key="1">
    <citation type="submission" date="2020-08" db="EMBL/GenBank/DDBJ databases">
        <title>Genome sequence of Phycicoccus endophyticus JCM 31784T.</title>
        <authorList>
            <person name="Hyun D.-W."/>
            <person name="Bae J.-W."/>
        </authorList>
    </citation>
    <scope>NUCLEOTIDE SEQUENCE [LARGE SCALE GENOMIC DNA]</scope>
    <source>
        <strain evidence="2 3">JCM 31784</strain>
    </source>
</reference>
<dbReference type="RefSeq" id="WP_166098181.1">
    <property type="nucleotide sequence ID" value="NZ_BMMY01000001.1"/>
</dbReference>
<dbReference type="GO" id="GO:0016853">
    <property type="term" value="F:isomerase activity"/>
    <property type="evidence" value="ECO:0007669"/>
    <property type="project" value="UniProtKB-KW"/>
</dbReference>
<dbReference type="KEGG" id="pei:H9L10_05485"/>
<dbReference type="GO" id="GO:0046872">
    <property type="term" value="F:metal ion binding"/>
    <property type="evidence" value="ECO:0007669"/>
    <property type="project" value="InterPro"/>
</dbReference>
<keyword evidence="2" id="KW-0413">Isomerase</keyword>
<dbReference type="NCBIfam" id="TIGR03083">
    <property type="entry name" value="maleylpyruvate isomerase family mycothiol-dependent enzyme"/>
    <property type="match status" value="1"/>
</dbReference>
<proteinExistence type="predicted"/>
<dbReference type="InterPro" id="IPR024344">
    <property type="entry name" value="MDMPI_metal-binding"/>
</dbReference>
<keyword evidence="2" id="KW-0670">Pyruvate</keyword>
<gene>
    <name evidence="2" type="ORF">H9L10_05485</name>
</gene>
<dbReference type="InterPro" id="IPR017517">
    <property type="entry name" value="Maleyloyr_isom"/>
</dbReference>
<dbReference type="Proteomes" id="UP000515976">
    <property type="component" value="Chromosome"/>
</dbReference>
<evidence type="ECO:0000313" key="3">
    <source>
        <dbReference type="Proteomes" id="UP000515976"/>
    </source>
</evidence>
<keyword evidence="3" id="KW-1185">Reference proteome</keyword>
<sequence length="231" mass="24807">MALSTTDQLAALQRHTRRLEATADSLEDVSGPSLCPGWTRGHVLAHLARNAEALARVARAAVEGTGEAMYPSDEARDAEVEEGAHRDARTQAADLRASDQIVARALAALGPEHAEYRLERTPGGRLVPAGRLPFMRLREVVLHHLDLDAGFGLADVEPDLVEDLLLEEVTRLRACDPPPDVTIRTTEGEQWSVGLGSVEVTGDRVGVLGWLARGVTEGVSGSPLPRLPEGR</sequence>
<evidence type="ECO:0000259" key="1">
    <source>
        <dbReference type="Pfam" id="PF11716"/>
    </source>
</evidence>
<dbReference type="InterPro" id="IPR034660">
    <property type="entry name" value="DinB/YfiT-like"/>
</dbReference>
<dbReference type="EMBL" id="CP060712">
    <property type="protein sequence ID" value="QNN50453.1"/>
    <property type="molecule type" value="Genomic_DNA"/>
</dbReference>